<feature type="region of interest" description="Disordered" evidence="9">
    <location>
        <begin position="774"/>
        <end position="806"/>
    </location>
</feature>
<comment type="similarity">
    <text evidence="2">Belongs to the mastermind family.</text>
</comment>
<comment type="caution">
    <text evidence="11">The sequence shown here is derived from an EMBL/GenBank/DDBJ whole genome shotgun (WGS) entry which is preliminary data.</text>
</comment>
<keyword evidence="7" id="KW-0539">Nucleus</keyword>
<feature type="region of interest" description="Disordered" evidence="9">
    <location>
        <begin position="1123"/>
        <end position="1165"/>
    </location>
</feature>
<feature type="compositionally biased region" description="Low complexity" evidence="9">
    <location>
        <begin position="113"/>
        <end position="122"/>
    </location>
</feature>
<dbReference type="SMART" id="SM01275">
    <property type="entry name" value="MamL-1"/>
    <property type="match status" value="1"/>
</dbReference>
<feature type="compositionally biased region" description="Low complexity" evidence="9">
    <location>
        <begin position="796"/>
        <end position="806"/>
    </location>
</feature>
<keyword evidence="4" id="KW-0805">Transcription regulation</keyword>
<feature type="compositionally biased region" description="Polar residues" evidence="9">
    <location>
        <begin position="410"/>
        <end position="423"/>
    </location>
</feature>
<feature type="compositionally biased region" description="Polar residues" evidence="9">
    <location>
        <begin position="598"/>
        <end position="607"/>
    </location>
</feature>
<evidence type="ECO:0000256" key="5">
    <source>
        <dbReference type="ARBA" id="ARBA00023159"/>
    </source>
</evidence>
<feature type="compositionally biased region" description="Pro residues" evidence="9">
    <location>
        <begin position="645"/>
        <end position="658"/>
    </location>
</feature>
<dbReference type="EMBL" id="RWIC01001299">
    <property type="protein sequence ID" value="TKC36458.1"/>
    <property type="molecule type" value="Genomic_DNA"/>
</dbReference>
<feature type="compositionally biased region" description="Low complexity" evidence="9">
    <location>
        <begin position="659"/>
        <end position="681"/>
    </location>
</feature>
<keyword evidence="3" id="KW-0914">Notch signaling pathway</keyword>
<feature type="compositionally biased region" description="Polar residues" evidence="9">
    <location>
        <begin position="870"/>
        <end position="886"/>
    </location>
</feature>
<accession>A0A4U1EJP6</accession>
<keyword evidence="6" id="KW-0804">Transcription</keyword>
<evidence type="ECO:0000313" key="11">
    <source>
        <dbReference type="EMBL" id="TKC36458.1"/>
    </source>
</evidence>
<evidence type="ECO:0000256" key="3">
    <source>
        <dbReference type="ARBA" id="ARBA00022976"/>
    </source>
</evidence>
<dbReference type="PANTHER" id="PTHR15692:SF9">
    <property type="entry name" value="MASTERMIND-LIKE PROTEIN 2"/>
    <property type="match status" value="1"/>
</dbReference>
<evidence type="ECO:0000313" key="12">
    <source>
        <dbReference type="Proteomes" id="UP000308365"/>
    </source>
</evidence>
<feature type="domain" description="Neurogenic mastermind-like N-terminal" evidence="10">
    <location>
        <begin position="30"/>
        <end position="90"/>
    </location>
</feature>
<feature type="compositionally biased region" description="Polar residues" evidence="9">
    <location>
        <begin position="432"/>
        <end position="458"/>
    </location>
</feature>
<dbReference type="InterPro" id="IPR019082">
    <property type="entry name" value="Mastermind-like_N"/>
</dbReference>
<feature type="compositionally biased region" description="Polar residues" evidence="9">
    <location>
        <begin position="1026"/>
        <end position="1043"/>
    </location>
</feature>
<evidence type="ECO:0000256" key="8">
    <source>
        <dbReference type="SAM" id="Coils"/>
    </source>
</evidence>
<feature type="compositionally biased region" description="Gly residues" evidence="9">
    <location>
        <begin position="12"/>
        <end position="22"/>
    </location>
</feature>
<feature type="compositionally biased region" description="Low complexity" evidence="9">
    <location>
        <begin position="1133"/>
        <end position="1147"/>
    </location>
</feature>
<feature type="region of interest" description="Disordered" evidence="9">
    <location>
        <begin position="854"/>
        <end position="886"/>
    </location>
</feature>
<dbReference type="Proteomes" id="UP000308365">
    <property type="component" value="Unassembled WGS sequence"/>
</dbReference>
<proteinExistence type="inferred from homology"/>
<feature type="compositionally biased region" description="Polar residues" evidence="9">
    <location>
        <begin position="1123"/>
        <end position="1132"/>
    </location>
</feature>
<name>A0A4U1EJP6_MONMO</name>
<evidence type="ECO:0000256" key="1">
    <source>
        <dbReference type="ARBA" id="ARBA00004324"/>
    </source>
</evidence>
<evidence type="ECO:0000259" key="10">
    <source>
        <dbReference type="SMART" id="SM01275"/>
    </source>
</evidence>
<dbReference type="Pfam" id="PF09596">
    <property type="entry name" value="MamL-1"/>
    <property type="match status" value="1"/>
</dbReference>
<dbReference type="AlphaFoldDB" id="A0A4U1EJP6"/>
<feature type="region of interest" description="Disordered" evidence="9">
    <location>
        <begin position="574"/>
        <end position="681"/>
    </location>
</feature>
<feature type="compositionally biased region" description="Polar residues" evidence="9">
    <location>
        <begin position="467"/>
        <end position="494"/>
    </location>
</feature>
<evidence type="ECO:0000256" key="4">
    <source>
        <dbReference type="ARBA" id="ARBA00023015"/>
    </source>
</evidence>
<keyword evidence="5" id="KW-0010">Activator</keyword>
<organism evidence="11 12">
    <name type="scientific">Monodon monoceros</name>
    <name type="common">Narwhal</name>
    <name type="synonym">Ceratodon monodon</name>
    <dbReference type="NCBI Taxonomy" id="40151"/>
    <lineage>
        <taxon>Eukaryota</taxon>
        <taxon>Metazoa</taxon>
        <taxon>Chordata</taxon>
        <taxon>Craniata</taxon>
        <taxon>Vertebrata</taxon>
        <taxon>Euteleostomi</taxon>
        <taxon>Mammalia</taxon>
        <taxon>Eutheria</taxon>
        <taxon>Laurasiatheria</taxon>
        <taxon>Artiodactyla</taxon>
        <taxon>Whippomorpha</taxon>
        <taxon>Cetacea</taxon>
        <taxon>Odontoceti</taxon>
        <taxon>Monodontidae</taxon>
        <taxon>Monodon</taxon>
    </lineage>
</organism>
<feature type="compositionally biased region" description="Polar residues" evidence="9">
    <location>
        <begin position="1148"/>
        <end position="1161"/>
    </location>
</feature>
<evidence type="ECO:0000256" key="2">
    <source>
        <dbReference type="ARBA" id="ARBA00008081"/>
    </source>
</evidence>
<dbReference type="GO" id="GO:0003713">
    <property type="term" value="F:transcription coactivator activity"/>
    <property type="evidence" value="ECO:0007669"/>
    <property type="project" value="InterPro"/>
</dbReference>
<feature type="compositionally biased region" description="Polar residues" evidence="9">
    <location>
        <begin position="1056"/>
        <end position="1075"/>
    </location>
</feature>
<dbReference type="GO" id="GO:0007221">
    <property type="term" value="P:positive regulation of transcription of Notch receptor target"/>
    <property type="evidence" value="ECO:0007669"/>
    <property type="project" value="InterPro"/>
</dbReference>
<evidence type="ECO:0000256" key="7">
    <source>
        <dbReference type="ARBA" id="ARBA00023242"/>
    </source>
</evidence>
<dbReference type="Gene3D" id="6.10.250.970">
    <property type="match status" value="1"/>
</dbReference>
<feature type="region of interest" description="Disordered" evidence="9">
    <location>
        <begin position="407"/>
        <end position="538"/>
    </location>
</feature>
<feature type="region of interest" description="Disordered" evidence="9">
    <location>
        <begin position="81"/>
        <end position="164"/>
    </location>
</feature>
<dbReference type="PANTHER" id="PTHR15692">
    <property type="entry name" value="MASTERMIND-LIKE"/>
    <property type="match status" value="1"/>
</dbReference>
<dbReference type="InterPro" id="IPR046370">
    <property type="entry name" value="MAML_N_sf"/>
</dbReference>
<sequence length="1220" mass="132049">MGDTAPPQAPTGGLGGAPGAGLLGGGSVTPRVHSAIVERLRARIAVCRQHHLSCEGRYERGRAESSDRERESTLQLLSLVQHGQGARKAGKHTKATATAATTTAPPPPPAAPPTVSQAAATAAPPPPPDYHHHHQQHLLSSSNNGGSGGIDGEQQPPASTPADQRNSALIAVRWVSFVRSRKPFNVEEKVGTEDVINLEFLLVMYPVIFKLQGSLKRKQIVNLSPANSKRPNGFVDNSFLDIKRIRVGENLTAGQGGLQVNNGQSHMMSGTLPMSQAPLRKTATLPAHTHSPGNGMFNMGLKEVKKEPGETLSCSKHVDGQVTRENIFSNRYGDDPGEQLMDPELQELFNELTNISVPPMSDLELENMINATIKQDDPFSIDLGQQSQRSTPRPSLPMEKTVIKSEYSPGLTQGPSGSPQLRPSSAGPAFSMATSALSASSPIPSVPQSQAQPQTASGASRALPSWQEVSHAQQLKQIAANRQQHVRMQQHQPTSWPGLPSSAGPSPGPFGQEKIPSPSFGQQPFSPQSSPMPGVVGGGSQSKVMANYMYKASPSAQGGPLDVLLQQKPQDLSRSFMNTPHTAMEPRHGSTKPLFHFNSDQANQQMPSVLPPQSKPPLLHYTQPQPQPQQSSISAQQQQQQQQPQPQPQQPQPQPQPQPQQQQPQPQPAAQPTQPLSSQPLLRSPLPLQQKILLQKMQTQPITGLGYQVSQQHRQVNGIYENFEADAICWIVKDLDILDFPPSFPVIRTNAKEVLIFRERITLQQCIWEPPKLKPEDQHSVVGQNTGPSPSPNPCSNPNTGSGYMNSQQSLLNQQLMGKKQTLQRQIMEQKQQLLLQQQMLVDTEKIAPQDQINRHLTRPPPDYKDQRRNVGNMQPTAQYSGGSSTVSLNSNQALANPVSTHTILTPNSSLMSTSHGTRMPSLSTAVQNLGMYGNLPCNQPGTYSVTSGMNQLTQHRNPNQLIANQNNPLMPRPPTLGPSNNNNNVATFGAGSVGNSQQLRPNLTHSMASMPAQRTSNVMITSSTTAPNWASQEATTKQQEALKSTGVRFPPGTPTAYTPNQSLQQAVGSQQFSQRAVAPPNQLTPAVQIRPMNQMSQTLNGQNMGPLRSLNLRPNQLSTQILPNLSQSGTGLSQSRTSISQPSSLTAGSFPSPNQSSRAFQGTDHGNDLAFDFLNQQTDNMGPALNSDADFIDSLLKTEPGNDDWMKDINLDEILGNNS</sequence>
<comment type="subcellular location">
    <subcellularLocation>
        <location evidence="1">Nucleus speckle</location>
    </subcellularLocation>
</comment>
<feature type="region of interest" description="Disordered" evidence="9">
    <location>
        <begin position="1"/>
        <end position="22"/>
    </location>
</feature>
<protein>
    <recommendedName>
        <fullName evidence="10">Neurogenic mastermind-like N-terminal domain-containing protein</fullName>
    </recommendedName>
</protein>
<keyword evidence="8" id="KW-0175">Coiled coil</keyword>
<reference evidence="12" key="1">
    <citation type="journal article" date="2019" name="IScience">
        <title>Narwhal Genome Reveals Long-Term Low Genetic Diversity despite Current Large Abundance Size.</title>
        <authorList>
            <person name="Westbury M.V."/>
            <person name="Petersen B."/>
            <person name="Garde E."/>
            <person name="Heide-Jorgensen M.P."/>
            <person name="Lorenzen E.D."/>
        </authorList>
    </citation>
    <scope>NUCLEOTIDE SEQUENCE [LARGE SCALE GENOMIC DNA]</scope>
</reference>
<dbReference type="InterPro" id="IPR046369">
    <property type="entry name" value="MAML1-3"/>
</dbReference>
<evidence type="ECO:0000256" key="6">
    <source>
        <dbReference type="ARBA" id="ARBA00023163"/>
    </source>
</evidence>
<evidence type="ECO:0000256" key="9">
    <source>
        <dbReference type="SAM" id="MobiDB-lite"/>
    </source>
</evidence>
<feature type="region of interest" description="Disordered" evidence="9">
    <location>
        <begin position="1026"/>
        <end position="1081"/>
    </location>
</feature>
<gene>
    <name evidence="11" type="ORF">EI555_014736</name>
</gene>
<feature type="coiled-coil region" evidence="8">
    <location>
        <begin position="813"/>
        <end position="840"/>
    </location>
</feature>
<feature type="compositionally biased region" description="Low complexity" evidence="9">
    <location>
        <begin position="495"/>
        <end position="534"/>
    </location>
</feature>
<feature type="compositionally biased region" description="Low complexity" evidence="9">
    <location>
        <begin position="628"/>
        <end position="644"/>
    </location>
</feature>
<dbReference type="GO" id="GO:0016607">
    <property type="term" value="C:nuclear speck"/>
    <property type="evidence" value="ECO:0007669"/>
    <property type="project" value="UniProtKB-SubCell"/>
</dbReference>